<evidence type="ECO:0000313" key="5">
    <source>
        <dbReference type="EMBL" id="CAH1802155.1"/>
    </source>
</evidence>
<dbReference type="InterPro" id="IPR034085">
    <property type="entry name" value="TOG"/>
</dbReference>
<feature type="region of interest" description="Disordered" evidence="4">
    <location>
        <begin position="2632"/>
        <end position="2654"/>
    </location>
</feature>
<dbReference type="FunFam" id="1.25.10.10:FF:000162">
    <property type="entry name" value="GCN1, eIF2 alpha kinase activator homolog"/>
    <property type="match status" value="1"/>
</dbReference>
<dbReference type="SMART" id="SM01349">
    <property type="entry name" value="TOG"/>
    <property type="match status" value="1"/>
</dbReference>
<dbReference type="Gene3D" id="1.25.10.10">
    <property type="entry name" value="Leucine-rich Repeat Variant"/>
    <property type="match status" value="7"/>
</dbReference>
<dbReference type="GO" id="GO:0034198">
    <property type="term" value="P:cellular response to amino acid starvation"/>
    <property type="evidence" value="ECO:0007669"/>
    <property type="project" value="TreeGrafter"/>
</dbReference>
<feature type="region of interest" description="Disordered" evidence="4">
    <location>
        <begin position="795"/>
        <end position="815"/>
    </location>
</feature>
<dbReference type="GO" id="GO:0005829">
    <property type="term" value="C:cytosol"/>
    <property type="evidence" value="ECO:0007669"/>
    <property type="project" value="TreeGrafter"/>
</dbReference>
<dbReference type="FunFam" id="1.25.10.10:FF:000096">
    <property type="entry name" value="eIF-2-alpha kinase activator gcn1"/>
    <property type="match status" value="1"/>
</dbReference>
<comment type="caution">
    <text evidence="5">The sequence shown here is derived from an EMBL/GenBank/DDBJ whole genome shotgun (WGS) entry which is preliminary data.</text>
</comment>
<comment type="similarity">
    <text evidence="1">Belongs to the GCN1 family.</text>
</comment>
<dbReference type="Pfam" id="PF25801">
    <property type="entry name" value="HEAT_GCN1_C_2"/>
    <property type="match status" value="1"/>
</dbReference>
<evidence type="ECO:0000256" key="3">
    <source>
        <dbReference type="ARBA" id="ARBA00022737"/>
    </source>
</evidence>
<evidence type="ECO:0000256" key="1">
    <source>
        <dbReference type="ARBA" id="ARBA00007366"/>
    </source>
</evidence>
<dbReference type="GO" id="GO:0019887">
    <property type="term" value="F:protein kinase regulator activity"/>
    <property type="evidence" value="ECO:0007669"/>
    <property type="project" value="TreeGrafter"/>
</dbReference>
<dbReference type="Pfam" id="PF24987">
    <property type="entry name" value="HEAT_EF3_N"/>
    <property type="match status" value="1"/>
</dbReference>
<name>A0A8J1TMJ6_OWEFU</name>
<dbReference type="FunFam" id="1.25.10.10:FF:000090">
    <property type="entry name" value="eIF-2-alpha kinase activator GCN1"/>
    <property type="match status" value="1"/>
</dbReference>
<evidence type="ECO:0000256" key="4">
    <source>
        <dbReference type="SAM" id="MobiDB-lite"/>
    </source>
</evidence>
<dbReference type="InterPro" id="IPR056810">
    <property type="entry name" value="GNC1-like_N"/>
</dbReference>
<keyword evidence="2" id="KW-0597">Phosphoprotein</keyword>
<protein>
    <submittedName>
        <fullName evidence="5">Uncharacterized protein</fullName>
    </submittedName>
</protein>
<dbReference type="Pfam" id="PF24993">
    <property type="entry name" value="GNC1_N"/>
    <property type="match status" value="1"/>
</dbReference>
<dbReference type="PANTHER" id="PTHR23346">
    <property type="entry name" value="TRANSLATIONAL ACTIVATOR GCN1-RELATED"/>
    <property type="match status" value="1"/>
</dbReference>
<accession>A0A8J1TMJ6</accession>
<reference evidence="5" key="1">
    <citation type="submission" date="2022-03" db="EMBL/GenBank/DDBJ databases">
        <authorList>
            <person name="Martin C."/>
        </authorList>
    </citation>
    <scope>NUCLEOTIDE SEQUENCE</scope>
</reference>
<dbReference type="GO" id="GO:0006417">
    <property type="term" value="P:regulation of translation"/>
    <property type="evidence" value="ECO:0007669"/>
    <property type="project" value="TreeGrafter"/>
</dbReference>
<dbReference type="Proteomes" id="UP000749559">
    <property type="component" value="Unassembled WGS sequence"/>
</dbReference>
<dbReference type="InterPro" id="IPR021133">
    <property type="entry name" value="HEAT_type_2"/>
</dbReference>
<dbReference type="PROSITE" id="PS50077">
    <property type="entry name" value="HEAT_REPEAT"/>
    <property type="match status" value="4"/>
</dbReference>
<evidence type="ECO:0000256" key="2">
    <source>
        <dbReference type="ARBA" id="ARBA00022553"/>
    </source>
</evidence>
<dbReference type="OrthoDB" id="5148094at2759"/>
<sequence>MAEALKRFVARITTSKTKERCEIFEDLQPILSKSDLPEATLKGILKTCVFTLSRYRNAKSRIAVDKIFEILAGEHDVAACKNIVSALAPITKDIRNGAKSTCADESFKALGWTCILIRCGKDGCQGDVLKQMLDLQASLVYGALTARRLVQRQAVYKRLCRLWTEAPQFVEKYCEWMKSSESNIYKLTLCGLLVQFLVSTKATDTLTKYRDSFIETYTKSVLSGRSRPAKHAMEACRPLLKLINHAEFKESVLPALQKAMLRSPEVTVEAAGYLVEGVSIDLSQYAMEIGKNLASQLHAKEERIRDDAVVAIEKLGKQCSDSDAVSKLVKHIIAIYNGSEGKLVVVAEKISVLSGLGRLSSNQVTGSQSVSSLGTTVVESFIPILQQEVHEATLIHTIQMLSLWVCRFSTDLPKKLIEWFKTGLGLKSSTSGVRMAYIQCMNAAFQGDCLIQAMDVLPVLLKTVDKASSQSTQHGLVSEALSAACLLLKLSTVDIQAEAKLGPFWTVVLDMKNDLFMNDKFVQQASEETILCMCTYIERLLLEHPQRLTDKLSQQLYKGMIFVLTRPAWRIRKQGQSSTKRILSALGGANVALGLLAQFRNFISTQQPIDWEIYDETEHAKCIKPGILAACVQTICQVPGCEPAAAGSIVLHSLIDAHHPCIVMFNGDCWVEIASLLNVDILEFLKNNLQTVMASIKNQTPLTQDYCNALTTLSRVAPKLVLPEIIKQITESLSNSRLATVTREEYAIMMYPEGKLYNTSVIEGGKNEGGNANVRKESKLYSYKEQMAEKELRKIEEEKKRKRGEKTEPKLNKKQQELMAAELKKESEIRKVNLQLDEDLCKTCAMLASVVNGDSLELRLYLPELLTKILPLMKSALAAPRLSKTFLQLQESAFYMQSQTLGDLVTHASLRIFDPTCDLESGWADEPIKLQAIRAVNHLYQNCIHLSEDEMEEDKITQLPAPTFAFCFALLRAILKDGGSLVGGSEVTIQRVLSIMKVHAQLRDDGDGELNEMGPELLPRPAMLEVLVDVIATGNNKLQTSATECLLEVASCASGNEGCSAAEEKEISILLSALLSPVMAVREAALQGLHFLSMVLPTLDINFEQGLQVTQRILVAKYDCEELNRNLAEKVWTDTGLELSPELCSLLIEDVSHNEKVVREAAAQAMAQVAKEYSEQIQTILQLLMVKYQDKLYMPPPVLDSVGRVICEQPPDEWPARCGVAQAMRKLSALLSDENIETVMSFMVPEALGDRDENVRQAMREAAVQIVNDHGKEEVTILLPVFEEFLEKAPDSAKYDAVRQSVVVLLGSLAKHLDKTDPKVKPIVAKLIEALSTPSQQVQEAVANCLPPLVPAIKADAPELVSKLLQLLLESDNYGERKGAAYGLAGLVKGLGILALKQLNIMDTLTEAIQNKKSPRYREGALFAFEMLCTMLGRLFEPYVVHILPHLLLCFGDGNQYVRQAADDCAKAVMSKLSAHGVKLVLPSLLTAIEEDSWRTKTGSVELLGAMAFCAPKQLSACLPSIVPKLTEVLTDSHMKVQKAGEQALKQIGSVIRNPEIQSIVHVLLDALQNPTKRTTTCLATLLETKFVHFIDAASLALIMPVVQRAFQDRSTETRKMAAQIIGNMYSLTDQKDLQPYLPSVIPGLKASLLDPVPEVRTVSSRALGAMVKGMGETSFEELLPWLMLTLTSEQSSVDRSGAAQGLSEVVGGLGLEKLDKLMPDIVQTAERLNIAPHVRDGYIMMYIYLPNVFKDAFIPYIGQIIPSILIALADECEFVRDTALRAGQRIVNMYADTAIVTLLPELEKGLFDDNWRIRSSSVQLLGDLLYKISGVSGKMTTTSAHEDDNFGTEGSQQTIVRVLGLECRNRVLAGLYMGRSDTALLVRQSALHVWKVIVSNTPKTLREILSTLFQLLLGCLASTSYDKRQVAARTLGDIVRKLGERVLPEIIPILERGLESEESDQRQGVCIGLTEIMTSTSREHVLAFADSLVPTVRKALCDPLAEVREAAADTFDHLHGNIGVRALDEILPDLLEKLGEDEEGEHALDGLKQVMAVKSRVVLPYMVPQLTREPVNTRALSYLSAVAGEELNRHLGKILPALMKSLSSKFGTPDEQEELQYCENVVLSVSSDAGLRYVMDELLAATNTSNMLMCASAVTILYSYTSKTKADYSDYIPQLLRCLLHLYTKSDERVLEASWNCLNAITKSLDAADMLNHISNVRQAVRFALSDYRGEHLPGFCLPKKGIAPILPIFREGILNGPPDLKESAAVGLGEVIKFTSPIALKPSVLNITGPLIRILGDRFSWNVKVALLDTLTLLLSKCGVMLKSFLPQLQTTFIKALNDPNRAVRLKAADAISQLILIHSRVDTLFTELHNGVKAAEDSGIRDTMLQALRGCIEGAKTKMGDAIRKQLYSTLEGLLNCKDDQSRLVAAGCLGALTVCMTDDEVMLLINQHFLDMEDDWVLRHGRAVALGVGLKVSAEKLLVPQHKTAIQKAILDNIAHDRMPVVLSGLRALGYLLRHQFSCDVIDNSLVTTLTKCMKNESNDVKQLTSQVMTYIALSKDEGLPVSALKIMVPCLVNGTKEKNTVVKSTAETASVAILRINKQQAGDTTLKTCLSSLDPGMREALNEVVGKVHHKQTAQPTGRDEDIDDTLLS</sequence>
<dbReference type="InterPro" id="IPR057546">
    <property type="entry name" value="HEAT_GCN1"/>
</dbReference>
<dbReference type="InterPro" id="IPR011989">
    <property type="entry name" value="ARM-like"/>
</dbReference>
<keyword evidence="3" id="KW-0677">Repeat</keyword>
<dbReference type="InterPro" id="IPR016024">
    <property type="entry name" value="ARM-type_fold"/>
</dbReference>
<evidence type="ECO:0000313" key="6">
    <source>
        <dbReference type="Proteomes" id="UP000749559"/>
    </source>
</evidence>
<dbReference type="Pfam" id="PF23271">
    <property type="entry name" value="HEAT_GCN1"/>
    <property type="match status" value="1"/>
</dbReference>
<keyword evidence="6" id="KW-1185">Reference proteome</keyword>
<dbReference type="Pfam" id="PF24984">
    <property type="entry name" value="HEAT_EF3_GNC1"/>
    <property type="match status" value="1"/>
</dbReference>
<dbReference type="SUPFAM" id="SSF48371">
    <property type="entry name" value="ARM repeat"/>
    <property type="match status" value="4"/>
</dbReference>
<proteinExistence type="inferred from homology"/>
<dbReference type="PANTHER" id="PTHR23346:SF7">
    <property type="entry name" value="STALLED RIBOSOME SENSOR GCN1"/>
    <property type="match status" value="1"/>
</dbReference>
<dbReference type="EMBL" id="CAIIXF020000012">
    <property type="protein sequence ID" value="CAH1802155.1"/>
    <property type="molecule type" value="Genomic_DNA"/>
</dbReference>
<organism evidence="5 6">
    <name type="scientific">Owenia fusiformis</name>
    <name type="common">Polychaete worm</name>
    <dbReference type="NCBI Taxonomy" id="6347"/>
    <lineage>
        <taxon>Eukaryota</taxon>
        <taxon>Metazoa</taxon>
        <taxon>Spiralia</taxon>
        <taxon>Lophotrochozoa</taxon>
        <taxon>Annelida</taxon>
        <taxon>Polychaeta</taxon>
        <taxon>Sedentaria</taxon>
        <taxon>Canalipalpata</taxon>
        <taxon>Sabellida</taxon>
        <taxon>Oweniida</taxon>
        <taxon>Oweniidae</taxon>
        <taxon>Owenia</taxon>
    </lineage>
</organism>
<gene>
    <name evidence="5" type="ORF">OFUS_LOCUS25867</name>
</gene>